<dbReference type="PANTHER" id="PTHR43004:SF19">
    <property type="entry name" value="BINDING MONOOXYGENASE, PUTATIVE (JCVI)-RELATED"/>
    <property type="match status" value="1"/>
</dbReference>
<evidence type="ECO:0000256" key="1">
    <source>
        <dbReference type="ARBA" id="ARBA00001974"/>
    </source>
</evidence>
<keyword evidence="6" id="KW-1185">Reference proteome</keyword>
<evidence type="ECO:0000313" key="6">
    <source>
        <dbReference type="Proteomes" id="UP001232973"/>
    </source>
</evidence>
<comment type="caution">
    <text evidence="5">The sequence shown here is derived from an EMBL/GenBank/DDBJ whole genome shotgun (WGS) entry which is preliminary data.</text>
</comment>
<evidence type="ECO:0000256" key="2">
    <source>
        <dbReference type="ARBA" id="ARBA00022630"/>
    </source>
</evidence>
<dbReference type="EMBL" id="JAUSTP010000045">
    <property type="protein sequence ID" value="MDQ0191468.1"/>
    <property type="molecule type" value="Genomic_DNA"/>
</dbReference>
<comment type="cofactor">
    <cofactor evidence="1">
        <name>FAD</name>
        <dbReference type="ChEBI" id="CHEBI:57692"/>
    </cofactor>
</comment>
<keyword evidence="3" id="KW-0274">FAD</keyword>
<dbReference type="SUPFAM" id="SSF51905">
    <property type="entry name" value="FAD/NAD(P)-binding domain"/>
    <property type="match status" value="1"/>
</dbReference>
<dbReference type="PANTHER" id="PTHR43004">
    <property type="entry name" value="TRK SYSTEM POTASSIUM UPTAKE PROTEIN"/>
    <property type="match status" value="1"/>
</dbReference>
<accession>A0ABT9XMB9</accession>
<name>A0ABT9XMB9_9BACL</name>
<reference evidence="5 6" key="1">
    <citation type="submission" date="2023-07" db="EMBL/GenBank/DDBJ databases">
        <title>Genomic Encyclopedia of Type Strains, Phase IV (KMG-IV): sequencing the most valuable type-strain genomes for metagenomic binning, comparative biology and taxonomic classification.</title>
        <authorList>
            <person name="Goeker M."/>
        </authorList>
    </citation>
    <scope>NUCLEOTIDE SEQUENCE [LARGE SCALE GENOMIC DNA]</scope>
    <source>
        <strain evidence="5 6">DSM 4006</strain>
    </source>
</reference>
<feature type="domain" description="FAD-binding" evidence="4">
    <location>
        <begin position="15"/>
        <end position="199"/>
    </location>
</feature>
<dbReference type="Gene3D" id="3.50.50.60">
    <property type="entry name" value="FAD/NAD(P)-binding domain"/>
    <property type="match status" value="1"/>
</dbReference>
<evidence type="ECO:0000256" key="3">
    <source>
        <dbReference type="ARBA" id="ARBA00022827"/>
    </source>
</evidence>
<evidence type="ECO:0000313" key="5">
    <source>
        <dbReference type="EMBL" id="MDQ0191468.1"/>
    </source>
</evidence>
<gene>
    <name evidence="5" type="ORF">J2S03_003339</name>
</gene>
<dbReference type="InterPro" id="IPR036188">
    <property type="entry name" value="FAD/NAD-bd_sf"/>
</dbReference>
<sequence>MNLTTSQTGVSIGTEDGDKFSAEYVIGADGRRSAVRKEIGAELVGPRSHDTFVVVDVTEDEDHPLPIERIFHYQHPAMGGRNVLYVPFKGGWRIDLQLFEGDDEESYGTVKGVKQWIPRVIEPKYANRITWVSAYRFHQAVSSTFTDGNRRVLLAGEAAHLFAPFGARGFNSGVPDSVLAARAIAKARQAASREEAAQYVLAVAEERHFAAEYNRDCAGIALEHLQGSSPYMNAKRELAACLSSINPSLGKWLDEGPYGPKVNHARMSRKY</sequence>
<keyword evidence="2" id="KW-0285">Flavoprotein</keyword>
<dbReference type="PRINTS" id="PR00420">
    <property type="entry name" value="RNGMNOXGNASE"/>
</dbReference>
<evidence type="ECO:0000259" key="4">
    <source>
        <dbReference type="Pfam" id="PF01494"/>
    </source>
</evidence>
<dbReference type="InterPro" id="IPR002938">
    <property type="entry name" value="FAD-bd"/>
</dbReference>
<dbReference type="Gene3D" id="3.30.70.2450">
    <property type="match status" value="1"/>
</dbReference>
<dbReference type="InterPro" id="IPR050641">
    <property type="entry name" value="RIFMO-like"/>
</dbReference>
<dbReference type="Proteomes" id="UP001232973">
    <property type="component" value="Unassembled WGS sequence"/>
</dbReference>
<organism evidence="5 6">
    <name type="scientific">Alicyclobacillus cycloheptanicus</name>
    <dbReference type="NCBI Taxonomy" id="1457"/>
    <lineage>
        <taxon>Bacteria</taxon>
        <taxon>Bacillati</taxon>
        <taxon>Bacillota</taxon>
        <taxon>Bacilli</taxon>
        <taxon>Bacillales</taxon>
        <taxon>Alicyclobacillaceae</taxon>
        <taxon>Alicyclobacillus</taxon>
    </lineage>
</organism>
<protein>
    <submittedName>
        <fullName evidence="5">2-polyprenyl-6-methoxyphenol hydroxylase-like FAD-dependent oxidoreductase</fullName>
    </submittedName>
</protein>
<dbReference type="Pfam" id="PF01494">
    <property type="entry name" value="FAD_binding_3"/>
    <property type="match status" value="1"/>
</dbReference>
<proteinExistence type="predicted"/>